<feature type="signal peptide" evidence="2">
    <location>
        <begin position="1"/>
        <end position="34"/>
    </location>
</feature>
<name>A0ABV8ITR7_9ACTN</name>
<evidence type="ECO:0000313" key="3">
    <source>
        <dbReference type="EMBL" id="MFC4066671.1"/>
    </source>
</evidence>
<evidence type="ECO:0000256" key="1">
    <source>
        <dbReference type="SAM" id="MobiDB-lite"/>
    </source>
</evidence>
<dbReference type="Gene3D" id="2.60.270.50">
    <property type="match status" value="1"/>
</dbReference>
<evidence type="ECO:0000313" key="4">
    <source>
        <dbReference type="Proteomes" id="UP001595867"/>
    </source>
</evidence>
<gene>
    <name evidence="3" type="ORF">ACFO0C_17170</name>
</gene>
<organism evidence="3 4">
    <name type="scientific">Actinoplanes subglobosus</name>
    <dbReference type="NCBI Taxonomy" id="1547892"/>
    <lineage>
        <taxon>Bacteria</taxon>
        <taxon>Bacillati</taxon>
        <taxon>Actinomycetota</taxon>
        <taxon>Actinomycetes</taxon>
        <taxon>Micromonosporales</taxon>
        <taxon>Micromonosporaceae</taxon>
        <taxon>Actinoplanes</taxon>
    </lineage>
</organism>
<sequence>MKTIRSQSSKMRAAGATVLATATLVTGLPGVSFAGPAEPGEFTTKVIIKNHTDLLMTLIHSQVTYGEWTSSPPEEISADGVGRMETASTDEEGGTGGTVTYLTSEGSVTVYWNDPDTRTDNEFTCDAPSTLTCTATGSPRGRKPVANIDIYD</sequence>
<proteinExistence type="predicted"/>
<evidence type="ECO:0008006" key="5">
    <source>
        <dbReference type="Google" id="ProtNLM"/>
    </source>
</evidence>
<feature type="region of interest" description="Disordered" evidence="1">
    <location>
        <begin position="67"/>
        <end position="98"/>
    </location>
</feature>
<keyword evidence="2" id="KW-0732">Signal</keyword>
<dbReference type="EMBL" id="JBHSBL010000015">
    <property type="protein sequence ID" value="MFC4066671.1"/>
    <property type="molecule type" value="Genomic_DNA"/>
</dbReference>
<accession>A0ABV8ITR7</accession>
<feature type="chain" id="PRO_5047539214" description="Crystal protein ET79" evidence="2">
    <location>
        <begin position="35"/>
        <end position="152"/>
    </location>
</feature>
<reference evidence="4" key="1">
    <citation type="journal article" date="2019" name="Int. J. Syst. Evol. Microbiol.">
        <title>The Global Catalogue of Microorganisms (GCM) 10K type strain sequencing project: providing services to taxonomists for standard genome sequencing and annotation.</title>
        <authorList>
            <consortium name="The Broad Institute Genomics Platform"/>
            <consortium name="The Broad Institute Genome Sequencing Center for Infectious Disease"/>
            <person name="Wu L."/>
            <person name="Ma J."/>
        </authorList>
    </citation>
    <scope>NUCLEOTIDE SEQUENCE [LARGE SCALE GENOMIC DNA]</scope>
    <source>
        <strain evidence="4">TBRC 5832</strain>
    </source>
</reference>
<dbReference type="Proteomes" id="UP001595867">
    <property type="component" value="Unassembled WGS sequence"/>
</dbReference>
<evidence type="ECO:0000256" key="2">
    <source>
        <dbReference type="SAM" id="SignalP"/>
    </source>
</evidence>
<keyword evidence="4" id="KW-1185">Reference proteome</keyword>
<protein>
    <recommendedName>
        <fullName evidence="5">Crystal protein ET79</fullName>
    </recommendedName>
</protein>
<comment type="caution">
    <text evidence="3">The sequence shown here is derived from an EMBL/GenBank/DDBJ whole genome shotgun (WGS) entry which is preliminary data.</text>
</comment>
<dbReference type="RefSeq" id="WP_378067635.1">
    <property type="nucleotide sequence ID" value="NZ_JBHSBL010000015.1"/>
</dbReference>